<keyword evidence="1" id="KW-1133">Transmembrane helix</keyword>
<organism evidence="2 3">
    <name type="scientific">Marinobacter halodurans</name>
    <dbReference type="NCBI Taxonomy" id="2528979"/>
    <lineage>
        <taxon>Bacteria</taxon>
        <taxon>Pseudomonadati</taxon>
        <taxon>Pseudomonadota</taxon>
        <taxon>Gammaproteobacteria</taxon>
        <taxon>Pseudomonadales</taxon>
        <taxon>Marinobacteraceae</taxon>
        <taxon>Marinobacter</taxon>
    </lineage>
</organism>
<protein>
    <submittedName>
        <fullName evidence="2">Uncharacterized protein</fullName>
    </submittedName>
</protein>
<dbReference type="EMBL" id="SJDL01000004">
    <property type="protein sequence ID" value="TBW58532.1"/>
    <property type="molecule type" value="Genomic_DNA"/>
</dbReference>
<sequence length="59" mass="6702">MQDLEQLTDKLRLELAKTPEDRAYVLGFVDGKAWARKQVFRCAMFFAVTIVALAALGWV</sequence>
<keyword evidence="1" id="KW-0812">Transmembrane</keyword>
<reference evidence="2 3" key="1">
    <citation type="submission" date="2019-02" db="EMBL/GenBank/DDBJ databases">
        <title>Marinobacter halodurans sp. nov., a marine bacterium isolated from sea tidal flat.</title>
        <authorList>
            <person name="Yoo Y."/>
            <person name="Lee D.W."/>
            <person name="Kim B.S."/>
            <person name="Kim J.-J."/>
        </authorList>
    </citation>
    <scope>NUCLEOTIDE SEQUENCE [LARGE SCALE GENOMIC DNA]</scope>
    <source>
        <strain evidence="2 3">YJ-S3-2</strain>
    </source>
</reference>
<gene>
    <name evidence="2" type="ORF">EZI54_03880</name>
</gene>
<evidence type="ECO:0000313" key="3">
    <source>
        <dbReference type="Proteomes" id="UP000313645"/>
    </source>
</evidence>
<evidence type="ECO:0000256" key="1">
    <source>
        <dbReference type="SAM" id="Phobius"/>
    </source>
</evidence>
<proteinExistence type="predicted"/>
<comment type="caution">
    <text evidence="2">The sequence shown here is derived from an EMBL/GenBank/DDBJ whole genome shotgun (WGS) entry which is preliminary data.</text>
</comment>
<name>A0ABY1ZT56_9GAMM</name>
<dbReference type="RefSeq" id="WP_131479240.1">
    <property type="nucleotide sequence ID" value="NZ_SJDL01000004.1"/>
</dbReference>
<keyword evidence="1" id="KW-0472">Membrane</keyword>
<feature type="transmembrane region" description="Helical" evidence="1">
    <location>
        <begin position="39"/>
        <end position="58"/>
    </location>
</feature>
<evidence type="ECO:0000313" key="2">
    <source>
        <dbReference type="EMBL" id="TBW58532.1"/>
    </source>
</evidence>
<dbReference type="Proteomes" id="UP000313645">
    <property type="component" value="Unassembled WGS sequence"/>
</dbReference>
<accession>A0ABY1ZT56</accession>
<keyword evidence="3" id="KW-1185">Reference proteome</keyword>